<dbReference type="PROSITE" id="PS50977">
    <property type="entry name" value="HTH_TETR_2"/>
    <property type="match status" value="1"/>
</dbReference>
<dbReference type="PANTHER" id="PTHR30055">
    <property type="entry name" value="HTH-TYPE TRANSCRIPTIONAL REGULATOR RUTR"/>
    <property type="match status" value="1"/>
</dbReference>
<keyword evidence="1" id="KW-0805">Transcription regulation</keyword>
<evidence type="ECO:0000256" key="1">
    <source>
        <dbReference type="ARBA" id="ARBA00023015"/>
    </source>
</evidence>
<evidence type="ECO:0000256" key="2">
    <source>
        <dbReference type="ARBA" id="ARBA00023125"/>
    </source>
</evidence>
<accession>A0A382SBL8</accession>
<name>A0A382SBL8_9ZZZZ</name>
<dbReference type="InterPro" id="IPR050109">
    <property type="entry name" value="HTH-type_TetR-like_transc_reg"/>
</dbReference>
<dbReference type="InterPro" id="IPR009057">
    <property type="entry name" value="Homeodomain-like_sf"/>
</dbReference>
<dbReference type="Pfam" id="PF00440">
    <property type="entry name" value="TetR_N"/>
    <property type="match status" value="1"/>
</dbReference>
<keyword evidence="2" id="KW-0238">DNA-binding</keyword>
<dbReference type="Gene3D" id="1.10.357.10">
    <property type="entry name" value="Tetracycline Repressor, domain 2"/>
    <property type="match status" value="1"/>
</dbReference>
<sequence>MKAQKVRLSEKTWQQTKSENTRTAILDAALDCFYEIGYGNTTTEKVAKKAGVSRGAMLHHFPSRTALIRAAVMHLNQKRLQLYEETERQVNKDARHTRIGEGIDAFWEQLKSPLFTVFHELCVAARTDEDLCEIMETARKEIDQSWQKVTQLLFPDLALSEEWLPANLVTLYLLEGMAMRGDAHGGVPELIVPWLKNQLVEMFDDVREVDRVTAMKSSDRD</sequence>
<dbReference type="GO" id="GO:0003700">
    <property type="term" value="F:DNA-binding transcription factor activity"/>
    <property type="evidence" value="ECO:0007669"/>
    <property type="project" value="TreeGrafter"/>
</dbReference>
<proteinExistence type="predicted"/>
<feature type="domain" description="HTH tetR-type" evidence="4">
    <location>
        <begin position="19"/>
        <end position="79"/>
    </location>
</feature>
<dbReference type="PRINTS" id="PR00455">
    <property type="entry name" value="HTHTETR"/>
</dbReference>
<reference evidence="5" key="1">
    <citation type="submission" date="2018-05" db="EMBL/GenBank/DDBJ databases">
        <authorList>
            <person name="Lanie J.A."/>
            <person name="Ng W.-L."/>
            <person name="Kazmierczak K.M."/>
            <person name="Andrzejewski T.M."/>
            <person name="Davidsen T.M."/>
            <person name="Wayne K.J."/>
            <person name="Tettelin H."/>
            <person name="Glass J.I."/>
            <person name="Rusch D."/>
            <person name="Podicherti R."/>
            <person name="Tsui H.-C.T."/>
            <person name="Winkler M.E."/>
        </authorList>
    </citation>
    <scope>NUCLEOTIDE SEQUENCE</scope>
</reference>
<gene>
    <name evidence="5" type="ORF">METZ01_LOCUS359165</name>
</gene>
<protein>
    <recommendedName>
        <fullName evidence="4">HTH tetR-type domain-containing protein</fullName>
    </recommendedName>
</protein>
<keyword evidence="3" id="KW-0804">Transcription</keyword>
<dbReference type="SUPFAM" id="SSF46689">
    <property type="entry name" value="Homeodomain-like"/>
    <property type="match status" value="1"/>
</dbReference>
<dbReference type="PANTHER" id="PTHR30055:SF234">
    <property type="entry name" value="HTH-TYPE TRANSCRIPTIONAL REGULATOR BETI"/>
    <property type="match status" value="1"/>
</dbReference>
<evidence type="ECO:0000313" key="5">
    <source>
        <dbReference type="EMBL" id="SVD06311.1"/>
    </source>
</evidence>
<dbReference type="InterPro" id="IPR001647">
    <property type="entry name" value="HTH_TetR"/>
</dbReference>
<dbReference type="GO" id="GO:0000976">
    <property type="term" value="F:transcription cis-regulatory region binding"/>
    <property type="evidence" value="ECO:0007669"/>
    <property type="project" value="TreeGrafter"/>
</dbReference>
<dbReference type="AlphaFoldDB" id="A0A382SBL8"/>
<organism evidence="5">
    <name type="scientific">marine metagenome</name>
    <dbReference type="NCBI Taxonomy" id="408172"/>
    <lineage>
        <taxon>unclassified sequences</taxon>
        <taxon>metagenomes</taxon>
        <taxon>ecological metagenomes</taxon>
    </lineage>
</organism>
<evidence type="ECO:0000259" key="4">
    <source>
        <dbReference type="PROSITE" id="PS50977"/>
    </source>
</evidence>
<dbReference type="EMBL" id="UINC01127291">
    <property type="protein sequence ID" value="SVD06311.1"/>
    <property type="molecule type" value="Genomic_DNA"/>
</dbReference>
<evidence type="ECO:0000256" key="3">
    <source>
        <dbReference type="ARBA" id="ARBA00023163"/>
    </source>
</evidence>